<gene>
    <name evidence="1" type="ORF">PODLI_1B024008</name>
</gene>
<protein>
    <submittedName>
        <fullName evidence="1">Uncharacterized protein</fullName>
    </submittedName>
</protein>
<reference evidence="1" key="1">
    <citation type="submission" date="2022-12" db="EMBL/GenBank/DDBJ databases">
        <authorList>
            <person name="Alioto T."/>
            <person name="Alioto T."/>
            <person name="Gomez Garrido J."/>
        </authorList>
    </citation>
    <scope>NUCLEOTIDE SEQUENCE</scope>
</reference>
<evidence type="ECO:0000313" key="2">
    <source>
        <dbReference type="Proteomes" id="UP001178461"/>
    </source>
</evidence>
<organism evidence="1 2">
    <name type="scientific">Podarcis lilfordi</name>
    <name type="common">Lilford's wall lizard</name>
    <dbReference type="NCBI Taxonomy" id="74358"/>
    <lineage>
        <taxon>Eukaryota</taxon>
        <taxon>Metazoa</taxon>
        <taxon>Chordata</taxon>
        <taxon>Craniata</taxon>
        <taxon>Vertebrata</taxon>
        <taxon>Euteleostomi</taxon>
        <taxon>Lepidosauria</taxon>
        <taxon>Squamata</taxon>
        <taxon>Bifurcata</taxon>
        <taxon>Unidentata</taxon>
        <taxon>Episquamata</taxon>
        <taxon>Laterata</taxon>
        <taxon>Lacertibaenia</taxon>
        <taxon>Lacertidae</taxon>
        <taxon>Podarcis</taxon>
    </lineage>
</organism>
<sequence length="128" mass="14841">MKIQPSLLNLTEQKWKARESPEQPLWWAARERLLRLARTSQSTSGGKRVRVRPGLLARAGPREYFVNSTLFRRSNNSTKLVQGEIIFWRAIKMSTGIGAPWRKKKSGEPREVLKVRVVDCRGRTRSWP</sequence>
<keyword evidence="2" id="KW-1185">Reference proteome</keyword>
<proteinExistence type="predicted"/>
<dbReference type="EMBL" id="OX395131">
    <property type="protein sequence ID" value="CAI5777277.1"/>
    <property type="molecule type" value="Genomic_DNA"/>
</dbReference>
<accession>A0AA35PA75</accession>
<name>A0AA35PA75_9SAUR</name>
<dbReference type="AlphaFoldDB" id="A0AA35PA75"/>
<dbReference type="Proteomes" id="UP001178461">
    <property type="component" value="Chromosome 6"/>
</dbReference>
<evidence type="ECO:0000313" key="1">
    <source>
        <dbReference type="EMBL" id="CAI5777277.1"/>
    </source>
</evidence>